<dbReference type="SUPFAM" id="SSF56601">
    <property type="entry name" value="beta-lactamase/transpeptidase-like"/>
    <property type="match status" value="1"/>
</dbReference>
<accession>A0ABW1V382</accession>
<evidence type="ECO:0000313" key="4">
    <source>
        <dbReference type="EMBL" id="MFC6331869.1"/>
    </source>
</evidence>
<feature type="domain" description="Beta-lactamase-related" evidence="3">
    <location>
        <begin position="22"/>
        <end position="283"/>
    </location>
</feature>
<dbReference type="PANTHER" id="PTHR46825">
    <property type="entry name" value="D-ALANYL-D-ALANINE-CARBOXYPEPTIDASE/ENDOPEPTIDASE AMPH"/>
    <property type="match status" value="1"/>
</dbReference>
<dbReference type="Gene3D" id="3.40.710.10">
    <property type="entry name" value="DD-peptidase/beta-lactamase superfamily"/>
    <property type="match status" value="1"/>
</dbReference>
<keyword evidence="5" id="KW-1185">Reference proteome</keyword>
<evidence type="ECO:0000259" key="3">
    <source>
        <dbReference type="Pfam" id="PF00144"/>
    </source>
</evidence>
<dbReference type="InterPro" id="IPR012338">
    <property type="entry name" value="Beta-lactam/transpept-like"/>
</dbReference>
<proteinExistence type="predicted"/>
<keyword evidence="4" id="KW-0378">Hydrolase</keyword>
<organism evidence="4 5">
    <name type="scientific">Paenibacillus septentrionalis</name>
    <dbReference type="NCBI Taxonomy" id="429342"/>
    <lineage>
        <taxon>Bacteria</taxon>
        <taxon>Bacillati</taxon>
        <taxon>Bacillota</taxon>
        <taxon>Bacilli</taxon>
        <taxon>Bacillales</taxon>
        <taxon>Paenibacillaceae</taxon>
        <taxon>Paenibacillus</taxon>
    </lineage>
</organism>
<keyword evidence="2" id="KW-0472">Membrane</keyword>
<dbReference type="Pfam" id="PF00144">
    <property type="entry name" value="Beta-lactamase"/>
    <property type="match status" value="1"/>
</dbReference>
<comment type="subcellular location">
    <subcellularLocation>
        <location evidence="1">Membrane</location>
    </subcellularLocation>
</comment>
<dbReference type="EMBL" id="JBHSTE010000001">
    <property type="protein sequence ID" value="MFC6331869.1"/>
    <property type="molecule type" value="Genomic_DNA"/>
</dbReference>
<dbReference type="Proteomes" id="UP001596233">
    <property type="component" value="Unassembled WGS sequence"/>
</dbReference>
<dbReference type="InterPro" id="IPR050491">
    <property type="entry name" value="AmpC-like"/>
</dbReference>
<dbReference type="InterPro" id="IPR001466">
    <property type="entry name" value="Beta-lactam-related"/>
</dbReference>
<dbReference type="RefSeq" id="WP_379231790.1">
    <property type="nucleotide sequence ID" value="NZ_JBHSTE010000001.1"/>
</dbReference>
<gene>
    <name evidence="4" type="ORF">ACFP56_04475</name>
</gene>
<dbReference type="PANTHER" id="PTHR46825:SF11">
    <property type="entry name" value="PENICILLIN-BINDING PROTEIN 4"/>
    <property type="match status" value="1"/>
</dbReference>
<sequence>MQWIDEIIKKHNQEEQGRIQFSGAILISTKGEINYENSCGFSNRSDKIKNTTNTRFGIASGCKIFTAIAICQLVEKGLLDFNTSLGDIGIDLGQLDSAITVHHLLAHTSGIADYFDEEFMTDYEGLWKTMPMYTMTSPKCFLPMFKHSPSKFAPGTQFSYNNAGFIVLGLIVEKLSGLSFNHYVQEHIFLPCGMHDSGYFSMDQLPERTAIGYVGNDGNWKTNIYAIPIVGGPDGNWKTNIYAIPIVGGPDGGAYTTVHDLDKFWNALMENRLLSKELTEKMLYPHARESEYIHYGYGVWMIIDHNKVFKFFVMGSDPGVVMQSSYYPASKTQAHVIANANSGASFIASQIDANLFE</sequence>
<name>A0ABW1V382_9BACL</name>
<comment type="caution">
    <text evidence="4">The sequence shown here is derived from an EMBL/GenBank/DDBJ whole genome shotgun (WGS) entry which is preliminary data.</text>
</comment>
<reference evidence="5" key="1">
    <citation type="journal article" date="2019" name="Int. J. Syst. Evol. Microbiol.">
        <title>The Global Catalogue of Microorganisms (GCM) 10K type strain sequencing project: providing services to taxonomists for standard genome sequencing and annotation.</title>
        <authorList>
            <consortium name="The Broad Institute Genomics Platform"/>
            <consortium name="The Broad Institute Genome Sequencing Center for Infectious Disease"/>
            <person name="Wu L."/>
            <person name="Ma J."/>
        </authorList>
    </citation>
    <scope>NUCLEOTIDE SEQUENCE [LARGE SCALE GENOMIC DNA]</scope>
    <source>
        <strain evidence="5">PCU 280</strain>
    </source>
</reference>
<dbReference type="GO" id="GO:0016787">
    <property type="term" value="F:hydrolase activity"/>
    <property type="evidence" value="ECO:0007669"/>
    <property type="project" value="UniProtKB-KW"/>
</dbReference>
<evidence type="ECO:0000313" key="5">
    <source>
        <dbReference type="Proteomes" id="UP001596233"/>
    </source>
</evidence>
<evidence type="ECO:0000256" key="1">
    <source>
        <dbReference type="ARBA" id="ARBA00004370"/>
    </source>
</evidence>
<protein>
    <submittedName>
        <fullName evidence="4">Serine hydrolase domain-containing protein</fullName>
        <ecNumber evidence="4">3.-.-.-</ecNumber>
    </submittedName>
</protein>
<evidence type="ECO:0000256" key="2">
    <source>
        <dbReference type="ARBA" id="ARBA00023136"/>
    </source>
</evidence>
<dbReference type="EC" id="3.-.-.-" evidence="4"/>